<dbReference type="Gene3D" id="1.20.1250.20">
    <property type="entry name" value="MFS general substrate transporter like domains"/>
    <property type="match status" value="1"/>
</dbReference>
<dbReference type="AlphaFoldDB" id="T1ATK2"/>
<evidence type="ECO:0000259" key="2">
    <source>
        <dbReference type="PROSITE" id="PS50850"/>
    </source>
</evidence>
<reference evidence="3" key="2">
    <citation type="journal article" date="2014" name="ISME J.">
        <title>Microbial stratification in low pH oxic and suboxic macroscopic growths along an acid mine drainage.</title>
        <authorList>
            <person name="Mendez-Garcia C."/>
            <person name="Mesa V."/>
            <person name="Sprenger R.R."/>
            <person name="Richter M."/>
            <person name="Diez M.S."/>
            <person name="Solano J."/>
            <person name="Bargiela R."/>
            <person name="Golyshina O.V."/>
            <person name="Manteca A."/>
            <person name="Ramos J.L."/>
            <person name="Gallego J.R."/>
            <person name="Llorente I."/>
            <person name="Martins Dos Santos V.A."/>
            <person name="Jensen O.N."/>
            <person name="Pelaez A.I."/>
            <person name="Sanchez J."/>
            <person name="Ferrer M."/>
        </authorList>
    </citation>
    <scope>NUCLEOTIDE SEQUENCE</scope>
</reference>
<gene>
    <name evidence="3" type="ORF">B1B_06793</name>
</gene>
<accession>T1ATK2</accession>
<feature type="domain" description="Major facilitator superfamily (MFS) profile" evidence="2">
    <location>
        <begin position="1"/>
        <end position="72"/>
    </location>
</feature>
<sequence>MFTTTSDLYPSAAVGSVVGLGGFAGAVSGAFVATAVGFLLQRTGSYALLFMLAGGMYLTALAIIQLLVPRLTPVDLAADSAVPG</sequence>
<dbReference type="EMBL" id="AUZY01004314">
    <property type="protein sequence ID" value="EQD63911.1"/>
    <property type="molecule type" value="Genomic_DNA"/>
</dbReference>
<name>T1ATK2_9ZZZZ</name>
<dbReference type="InterPro" id="IPR036259">
    <property type="entry name" value="MFS_trans_sf"/>
</dbReference>
<keyword evidence="1" id="KW-0472">Membrane</keyword>
<comment type="caution">
    <text evidence="3">The sequence shown here is derived from an EMBL/GenBank/DDBJ whole genome shotgun (WGS) entry which is preliminary data.</text>
</comment>
<organism evidence="3">
    <name type="scientific">mine drainage metagenome</name>
    <dbReference type="NCBI Taxonomy" id="410659"/>
    <lineage>
        <taxon>unclassified sequences</taxon>
        <taxon>metagenomes</taxon>
        <taxon>ecological metagenomes</taxon>
    </lineage>
</organism>
<evidence type="ECO:0000313" key="3">
    <source>
        <dbReference type="EMBL" id="EQD63911.1"/>
    </source>
</evidence>
<evidence type="ECO:0000256" key="1">
    <source>
        <dbReference type="SAM" id="Phobius"/>
    </source>
</evidence>
<dbReference type="InterPro" id="IPR020846">
    <property type="entry name" value="MFS_dom"/>
</dbReference>
<dbReference type="PROSITE" id="PS50850">
    <property type="entry name" value="MFS"/>
    <property type="match status" value="1"/>
</dbReference>
<dbReference type="SUPFAM" id="SSF103473">
    <property type="entry name" value="MFS general substrate transporter"/>
    <property type="match status" value="1"/>
</dbReference>
<reference evidence="3" key="1">
    <citation type="submission" date="2013-08" db="EMBL/GenBank/DDBJ databases">
        <authorList>
            <person name="Mendez C."/>
            <person name="Richter M."/>
            <person name="Ferrer M."/>
            <person name="Sanchez J."/>
        </authorList>
    </citation>
    <scope>NUCLEOTIDE SEQUENCE</scope>
</reference>
<keyword evidence="1" id="KW-0812">Transmembrane</keyword>
<dbReference type="GO" id="GO:0022857">
    <property type="term" value="F:transmembrane transporter activity"/>
    <property type="evidence" value="ECO:0007669"/>
    <property type="project" value="InterPro"/>
</dbReference>
<feature type="transmembrane region" description="Helical" evidence="1">
    <location>
        <begin position="12"/>
        <end position="40"/>
    </location>
</feature>
<proteinExistence type="predicted"/>
<feature type="transmembrane region" description="Helical" evidence="1">
    <location>
        <begin position="47"/>
        <end position="68"/>
    </location>
</feature>
<protein>
    <recommendedName>
        <fullName evidence="2">Major facilitator superfamily (MFS) profile domain-containing protein</fullName>
    </recommendedName>
</protein>
<keyword evidence="1" id="KW-1133">Transmembrane helix</keyword>